<keyword evidence="3" id="KW-1185">Reference proteome</keyword>
<protein>
    <submittedName>
        <fullName evidence="2">Uncharacterized protein</fullName>
    </submittedName>
</protein>
<sequence length="93" mass="9927">MAEQSSRVNRVDDNQDGVAEVLTPTEARCEPTECGQILRLPQSHPSKHHQSQTGNDATAEPASEAPVTLCGPILDPSLRHLTVDAFGATKQPA</sequence>
<evidence type="ECO:0000313" key="2">
    <source>
        <dbReference type="EMBL" id="VEL08937.1"/>
    </source>
</evidence>
<evidence type="ECO:0000313" key="3">
    <source>
        <dbReference type="Proteomes" id="UP000784294"/>
    </source>
</evidence>
<dbReference type="EMBL" id="CAAALY010005107">
    <property type="protein sequence ID" value="VEL08937.1"/>
    <property type="molecule type" value="Genomic_DNA"/>
</dbReference>
<feature type="region of interest" description="Disordered" evidence="1">
    <location>
        <begin position="38"/>
        <end position="71"/>
    </location>
</feature>
<accession>A0A448WDG3</accession>
<dbReference type="AlphaFoldDB" id="A0A448WDG3"/>
<reference evidence="2" key="1">
    <citation type="submission" date="2018-11" db="EMBL/GenBank/DDBJ databases">
        <authorList>
            <consortium name="Pathogen Informatics"/>
        </authorList>
    </citation>
    <scope>NUCLEOTIDE SEQUENCE</scope>
</reference>
<proteinExistence type="predicted"/>
<evidence type="ECO:0000256" key="1">
    <source>
        <dbReference type="SAM" id="MobiDB-lite"/>
    </source>
</evidence>
<dbReference type="Proteomes" id="UP000784294">
    <property type="component" value="Unassembled WGS sequence"/>
</dbReference>
<organism evidence="2 3">
    <name type="scientific">Protopolystoma xenopodis</name>
    <dbReference type="NCBI Taxonomy" id="117903"/>
    <lineage>
        <taxon>Eukaryota</taxon>
        <taxon>Metazoa</taxon>
        <taxon>Spiralia</taxon>
        <taxon>Lophotrochozoa</taxon>
        <taxon>Platyhelminthes</taxon>
        <taxon>Monogenea</taxon>
        <taxon>Polyopisthocotylea</taxon>
        <taxon>Polystomatidea</taxon>
        <taxon>Polystomatidae</taxon>
        <taxon>Protopolystoma</taxon>
    </lineage>
</organism>
<comment type="caution">
    <text evidence="2">The sequence shown here is derived from an EMBL/GenBank/DDBJ whole genome shotgun (WGS) entry which is preliminary data.</text>
</comment>
<gene>
    <name evidence="2" type="ORF">PXEA_LOCUS2377</name>
</gene>
<name>A0A448WDG3_9PLAT</name>